<feature type="transmembrane region" description="Helical" evidence="1">
    <location>
        <begin position="160"/>
        <end position="182"/>
    </location>
</feature>
<dbReference type="Proteomes" id="UP001060336">
    <property type="component" value="Chromosome"/>
</dbReference>
<evidence type="ECO:0000313" key="2">
    <source>
        <dbReference type="EMBL" id="UUX48513.1"/>
    </source>
</evidence>
<dbReference type="RefSeq" id="WP_257767020.1">
    <property type="nucleotide sequence ID" value="NZ_CP102480.1"/>
</dbReference>
<feature type="transmembrane region" description="Helical" evidence="1">
    <location>
        <begin position="129"/>
        <end position="148"/>
    </location>
</feature>
<feature type="transmembrane region" description="Helical" evidence="1">
    <location>
        <begin position="12"/>
        <end position="30"/>
    </location>
</feature>
<name>A0A9J7API8_9PROT</name>
<reference evidence="2" key="1">
    <citation type="submission" date="2022-08" db="EMBL/GenBank/DDBJ databases">
        <title>Nisaea acidiphila sp. nov., isolated from a marine algal debris and emended description of the genus Nisaea Urios et al. 2008.</title>
        <authorList>
            <person name="Kwon K."/>
        </authorList>
    </citation>
    <scope>NUCLEOTIDE SEQUENCE</scope>
    <source>
        <strain evidence="2">MEBiC11861</strain>
    </source>
</reference>
<protein>
    <recommendedName>
        <fullName evidence="4">DUF2306 domain-containing protein</fullName>
    </recommendedName>
</protein>
<keyword evidence="3" id="KW-1185">Reference proteome</keyword>
<keyword evidence="1" id="KW-0472">Membrane</keyword>
<dbReference type="EMBL" id="CP102480">
    <property type="protein sequence ID" value="UUX48513.1"/>
    <property type="molecule type" value="Genomic_DNA"/>
</dbReference>
<gene>
    <name evidence="2" type="ORF">NUH88_13960</name>
</gene>
<dbReference type="KEGG" id="naci:NUH88_13960"/>
<evidence type="ECO:0008006" key="4">
    <source>
        <dbReference type="Google" id="ProtNLM"/>
    </source>
</evidence>
<keyword evidence="1" id="KW-1133">Transmembrane helix</keyword>
<accession>A0A9J7API8</accession>
<keyword evidence="1" id="KW-0812">Transmembrane</keyword>
<sequence>MEEATPLLLNAHIVAGAVSLVAAAIAIAAPKGRIVHRVAGRAFVLAMTLVFASAVMLSLRTNDLFLLVVGIFSYYIVLSGYRALYLKCPDRSADLRFRPGALDKGAAQFTLIACSGMAAYGAVYWYTPLATVLMVLGSIGALMALFDLRKFKAGAGDGNGWFFTHMIRMLGGTIASVTAFLVTNGDMLPPLVRWLAPTVIGTLAITLWVAWYKRKFALGAAPENVAEIRIGEPSGEEPE</sequence>
<feature type="transmembrane region" description="Helical" evidence="1">
    <location>
        <begin position="194"/>
        <end position="212"/>
    </location>
</feature>
<organism evidence="2 3">
    <name type="scientific">Nisaea acidiphila</name>
    <dbReference type="NCBI Taxonomy" id="1862145"/>
    <lineage>
        <taxon>Bacteria</taxon>
        <taxon>Pseudomonadati</taxon>
        <taxon>Pseudomonadota</taxon>
        <taxon>Alphaproteobacteria</taxon>
        <taxon>Rhodospirillales</taxon>
        <taxon>Thalassobaculaceae</taxon>
        <taxon>Nisaea</taxon>
    </lineage>
</organism>
<dbReference type="AlphaFoldDB" id="A0A9J7API8"/>
<feature type="transmembrane region" description="Helical" evidence="1">
    <location>
        <begin position="42"/>
        <end position="59"/>
    </location>
</feature>
<feature type="transmembrane region" description="Helical" evidence="1">
    <location>
        <begin position="65"/>
        <end position="84"/>
    </location>
</feature>
<feature type="transmembrane region" description="Helical" evidence="1">
    <location>
        <begin position="105"/>
        <end position="123"/>
    </location>
</feature>
<proteinExistence type="predicted"/>
<evidence type="ECO:0000313" key="3">
    <source>
        <dbReference type="Proteomes" id="UP001060336"/>
    </source>
</evidence>
<evidence type="ECO:0000256" key="1">
    <source>
        <dbReference type="SAM" id="Phobius"/>
    </source>
</evidence>